<feature type="coiled-coil region" evidence="1">
    <location>
        <begin position="17"/>
        <end position="44"/>
    </location>
</feature>
<proteinExistence type="predicted"/>
<keyword evidence="1" id="KW-0175">Coiled coil</keyword>
<reference evidence="2" key="1">
    <citation type="submission" date="2021-04" db="EMBL/GenBank/DDBJ databases">
        <title>Genomes of microviruses identified in yellow-bellied marmot fecal samples.</title>
        <authorList>
            <person name="Varsani A."/>
            <person name="Kraberger S."/>
            <person name="Chatterjee A."/>
            <person name="Richet C."/>
            <person name="Fontenele R.S."/>
            <person name="Schmidlin K."/>
            <person name="Blumstein D.T."/>
        </authorList>
    </citation>
    <scope>NUCLEOTIDE SEQUENCE</scope>
    <source>
        <strain evidence="2">Mar39</strain>
    </source>
</reference>
<organism evidence="2">
    <name type="scientific">Microvirus mar39</name>
    <dbReference type="NCBI Taxonomy" id="2851173"/>
    <lineage>
        <taxon>Viruses</taxon>
        <taxon>Monodnaviria</taxon>
        <taxon>Sangervirae</taxon>
        <taxon>Phixviricota</taxon>
        <taxon>Malgrandaviricetes</taxon>
        <taxon>Petitvirales</taxon>
        <taxon>Microviridae</taxon>
    </lineage>
</organism>
<name>A0A8F5MJ22_9VIRU</name>
<evidence type="ECO:0000313" key="2">
    <source>
        <dbReference type="EMBL" id="QXN75195.1"/>
    </source>
</evidence>
<evidence type="ECO:0000256" key="1">
    <source>
        <dbReference type="SAM" id="Coils"/>
    </source>
</evidence>
<accession>A0A8F5MJ22</accession>
<protein>
    <submittedName>
        <fullName evidence="2">Uncharacterized protein</fullName>
    </submittedName>
</protein>
<sequence length="59" mass="7612">MNKILKWLLRKVYKEECKIWLETCRNQKNQIENLKQRLKYMQQKNIFNFEERKYHNEHL</sequence>
<dbReference type="EMBL" id="MZ089785">
    <property type="protein sequence ID" value="QXN75195.1"/>
    <property type="molecule type" value="Genomic_DNA"/>
</dbReference>